<name>A0A9W7TX74_TRIRA</name>
<evidence type="ECO:0000313" key="3">
    <source>
        <dbReference type="Proteomes" id="UP001059041"/>
    </source>
</evidence>
<feature type="domain" description="P2X purinoreceptor 7 intracellular" evidence="1">
    <location>
        <begin position="8"/>
        <end position="115"/>
    </location>
</feature>
<keyword evidence="3" id="KW-1185">Reference proteome</keyword>
<sequence>QSEAENLCCHEVQQVVRRIGQTEVPPTCMIDHPGFEANCLNPYTLQNIYNIYRSDYGPIRHRNSNKQFRHLAYRSFVSWCWGYLGRHVRVVIPSCVVARIRQEFPDQSGQYVGFRPPLD</sequence>
<accession>A0A9W7TX74</accession>
<proteinExistence type="predicted"/>
<protein>
    <submittedName>
        <fullName evidence="2">P2X purinoceptor 7-like</fullName>
    </submittedName>
</protein>
<dbReference type="PANTHER" id="PTHR36981">
    <property type="entry name" value="ZGC:195170"/>
    <property type="match status" value="1"/>
</dbReference>
<comment type="caution">
    <text evidence="2">The sequence shown here is derived from an EMBL/GenBank/DDBJ whole genome shotgun (WGS) entry which is preliminary data.</text>
</comment>
<dbReference type="EMBL" id="JAFHDT010000011">
    <property type="protein sequence ID" value="KAI7803994.1"/>
    <property type="molecule type" value="Genomic_DNA"/>
</dbReference>
<dbReference type="Proteomes" id="UP001059041">
    <property type="component" value="Linkage Group LG11"/>
</dbReference>
<dbReference type="Pfam" id="PF20478">
    <property type="entry name" value="P2RX7_C"/>
    <property type="match status" value="1"/>
</dbReference>
<organism evidence="2 3">
    <name type="scientific">Triplophysa rosa</name>
    <name type="common">Cave loach</name>
    <dbReference type="NCBI Taxonomy" id="992332"/>
    <lineage>
        <taxon>Eukaryota</taxon>
        <taxon>Metazoa</taxon>
        <taxon>Chordata</taxon>
        <taxon>Craniata</taxon>
        <taxon>Vertebrata</taxon>
        <taxon>Euteleostomi</taxon>
        <taxon>Actinopterygii</taxon>
        <taxon>Neopterygii</taxon>
        <taxon>Teleostei</taxon>
        <taxon>Ostariophysi</taxon>
        <taxon>Cypriniformes</taxon>
        <taxon>Nemacheilidae</taxon>
        <taxon>Triplophysa</taxon>
    </lineage>
</organism>
<dbReference type="InterPro" id="IPR046815">
    <property type="entry name" value="P2RX7_C"/>
</dbReference>
<evidence type="ECO:0000313" key="2">
    <source>
        <dbReference type="EMBL" id="KAI7803994.1"/>
    </source>
</evidence>
<feature type="non-terminal residue" evidence="2">
    <location>
        <position position="119"/>
    </location>
</feature>
<gene>
    <name evidence="2" type="ORF">IRJ41_015756</name>
</gene>
<dbReference type="PANTHER" id="PTHR36981:SF9">
    <property type="entry name" value="NANOR-RELATED"/>
    <property type="match status" value="1"/>
</dbReference>
<reference evidence="2" key="1">
    <citation type="submission" date="2021-02" db="EMBL/GenBank/DDBJ databases">
        <title>Comparative genomics reveals that relaxation of natural selection precedes convergent phenotypic evolution of cavefish.</title>
        <authorList>
            <person name="Peng Z."/>
        </authorList>
    </citation>
    <scope>NUCLEOTIDE SEQUENCE</scope>
    <source>
        <tissue evidence="2">Muscle</tissue>
    </source>
</reference>
<evidence type="ECO:0000259" key="1">
    <source>
        <dbReference type="Pfam" id="PF20478"/>
    </source>
</evidence>
<dbReference type="AlphaFoldDB" id="A0A9W7TX74"/>